<dbReference type="GO" id="GO:0047372">
    <property type="term" value="F:monoacylglycerol lipase activity"/>
    <property type="evidence" value="ECO:0007669"/>
    <property type="project" value="TreeGrafter"/>
</dbReference>
<evidence type="ECO:0000313" key="2">
    <source>
        <dbReference type="EMBL" id="OEU10874.1"/>
    </source>
</evidence>
<proteinExistence type="predicted"/>
<accession>A0A1E7EYG0</accession>
<feature type="region of interest" description="Disordered" evidence="1">
    <location>
        <begin position="77"/>
        <end position="102"/>
    </location>
</feature>
<feature type="compositionally biased region" description="Basic and acidic residues" evidence="1">
    <location>
        <begin position="132"/>
        <end position="149"/>
    </location>
</feature>
<dbReference type="InterPro" id="IPR050960">
    <property type="entry name" value="AB_hydrolase_4_sf"/>
</dbReference>
<organism evidence="2 3">
    <name type="scientific">Fragilariopsis cylindrus CCMP1102</name>
    <dbReference type="NCBI Taxonomy" id="635003"/>
    <lineage>
        <taxon>Eukaryota</taxon>
        <taxon>Sar</taxon>
        <taxon>Stramenopiles</taxon>
        <taxon>Ochrophyta</taxon>
        <taxon>Bacillariophyta</taxon>
        <taxon>Bacillariophyceae</taxon>
        <taxon>Bacillariophycidae</taxon>
        <taxon>Bacillariales</taxon>
        <taxon>Bacillariaceae</taxon>
        <taxon>Fragilariopsis</taxon>
    </lineage>
</organism>
<dbReference type="InParanoid" id="A0A1E7EYG0"/>
<name>A0A1E7EYG0_9STRA</name>
<dbReference type="GO" id="GO:0034338">
    <property type="term" value="F:short-chain carboxylesterase activity"/>
    <property type="evidence" value="ECO:0007669"/>
    <property type="project" value="TreeGrafter"/>
</dbReference>
<feature type="compositionally biased region" description="Basic and acidic residues" evidence="1">
    <location>
        <begin position="79"/>
        <end position="91"/>
    </location>
</feature>
<feature type="compositionally biased region" description="Low complexity" evidence="1">
    <location>
        <begin position="92"/>
        <end position="102"/>
    </location>
</feature>
<evidence type="ECO:0000313" key="3">
    <source>
        <dbReference type="Proteomes" id="UP000095751"/>
    </source>
</evidence>
<dbReference type="PANTHER" id="PTHR10794:SF63">
    <property type="entry name" value="ALPHA_BETA HYDROLASE 1, ISOFORM A"/>
    <property type="match status" value="1"/>
</dbReference>
<dbReference type="OrthoDB" id="247542at2759"/>
<dbReference type="Proteomes" id="UP000095751">
    <property type="component" value="Unassembled WGS sequence"/>
</dbReference>
<protein>
    <submittedName>
        <fullName evidence="2">Uncharacterized protein</fullName>
    </submittedName>
</protein>
<dbReference type="PANTHER" id="PTHR10794">
    <property type="entry name" value="ABHYDROLASE DOMAIN-CONTAINING PROTEIN"/>
    <property type="match status" value="1"/>
</dbReference>
<evidence type="ECO:0000256" key="1">
    <source>
        <dbReference type="SAM" id="MobiDB-lite"/>
    </source>
</evidence>
<dbReference type="EMBL" id="KV784370">
    <property type="protein sequence ID" value="OEU10874.1"/>
    <property type="molecule type" value="Genomic_DNA"/>
</dbReference>
<keyword evidence="3" id="KW-1185">Reference proteome</keyword>
<dbReference type="KEGG" id="fcy:FRACYDRAFT_271008"/>
<sequence>MHDADSAAIEYWYDSSCYRQQRHITIPYMHIIAKDDYLCYNNAMQTYILNYTLNNNPNIILVTTQCGGHLGWQQSESSESSKIEIDSKSGSESRSSSSRSSSWFGNSWADNATSDFFQAIIDTNTNHNTDTNIKEKEEENEEETNKQTRADANAIRLEQNRRIENEEAIDYSRRYRSRL</sequence>
<reference evidence="2 3" key="1">
    <citation type="submission" date="2016-09" db="EMBL/GenBank/DDBJ databases">
        <title>Extensive genetic diversity and differential bi-allelic expression allows diatom success in the polar Southern Ocean.</title>
        <authorList>
            <consortium name="DOE Joint Genome Institute"/>
            <person name="Mock T."/>
            <person name="Otillar R.P."/>
            <person name="Strauss J."/>
            <person name="Dupont C."/>
            <person name="Frickenhaus S."/>
            <person name="Maumus F."/>
            <person name="Mcmullan M."/>
            <person name="Sanges R."/>
            <person name="Schmutz J."/>
            <person name="Toseland A."/>
            <person name="Valas R."/>
            <person name="Veluchamy A."/>
            <person name="Ward B.J."/>
            <person name="Allen A."/>
            <person name="Barry K."/>
            <person name="Falciatore A."/>
            <person name="Ferrante M."/>
            <person name="Fortunato A.E."/>
            <person name="Gloeckner G."/>
            <person name="Gruber A."/>
            <person name="Hipkin R."/>
            <person name="Janech M."/>
            <person name="Kroth P."/>
            <person name="Leese F."/>
            <person name="Lindquist E."/>
            <person name="Lyon B.R."/>
            <person name="Martin J."/>
            <person name="Mayer C."/>
            <person name="Parker M."/>
            <person name="Quesneville H."/>
            <person name="Raymond J."/>
            <person name="Uhlig C."/>
            <person name="Valentin K.U."/>
            <person name="Worden A.Z."/>
            <person name="Armbrust E.V."/>
            <person name="Bowler C."/>
            <person name="Green B."/>
            <person name="Moulton V."/>
            <person name="Van Oosterhout C."/>
            <person name="Grigoriev I."/>
        </authorList>
    </citation>
    <scope>NUCLEOTIDE SEQUENCE [LARGE SCALE GENOMIC DNA]</scope>
    <source>
        <strain evidence="2 3">CCMP1102</strain>
    </source>
</reference>
<dbReference type="AlphaFoldDB" id="A0A1E7EYG0"/>
<feature type="region of interest" description="Disordered" evidence="1">
    <location>
        <begin position="126"/>
        <end position="153"/>
    </location>
</feature>
<gene>
    <name evidence="2" type="ORF">FRACYDRAFT_271008</name>
</gene>